<protein>
    <submittedName>
        <fullName evidence="1">Uncharacterized protein</fullName>
    </submittedName>
</protein>
<dbReference type="Proteomes" id="UP001165960">
    <property type="component" value="Unassembled WGS sequence"/>
</dbReference>
<proteinExistence type="predicted"/>
<sequence>MEIFEPTPGPSNPHNSFLVDGGMPHGNNNTYQDLPSGLAQLKQFMDDVSHPSPLGNRSPLLLTAPAPMKVNANTSPSKEAIWQSMTRMAKEQTKKVSNHKCWQSNIPLRRYSWRDFDLQTAEYVKDYIQHFAHPAICQN</sequence>
<name>A0ACC2RV51_9FUNG</name>
<comment type="caution">
    <text evidence="1">The sequence shown here is derived from an EMBL/GenBank/DDBJ whole genome shotgun (WGS) entry which is preliminary data.</text>
</comment>
<gene>
    <name evidence="1" type="ORF">DSO57_1019686</name>
</gene>
<accession>A0ACC2RV51</accession>
<evidence type="ECO:0000313" key="2">
    <source>
        <dbReference type="Proteomes" id="UP001165960"/>
    </source>
</evidence>
<dbReference type="EMBL" id="QTSX02006479">
    <property type="protein sequence ID" value="KAJ9053907.1"/>
    <property type="molecule type" value="Genomic_DNA"/>
</dbReference>
<evidence type="ECO:0000313" key="1">
    <source>
        <dbReference type="EMBL" id="KAJ9053907.1"/>
    </source>
</evidence>
<organism evidence="1 2">
    <name type="scientific">Entomophthora muscae</name>
    <dbReference type="NCBI Taxonomy" id="34485"/>
    <lineage>
        <taxon>Eukaryota</taxon>
        <taxon>Fungi</taxon>
        <taxon>Fungi incertae sedis</taxon>
        <taxon>Zoopagomycota</taxon>
        <taxon>Entomophthoromycotina</taxon>
        <taxon>Entomophthoromycetes</taxon>
        <taxon>Entomophthorales</taxon>
        <taxon>Entomophthoraceae</taxon>
        <taxon>Entomophthora</taxon>
    </lineage>
</organism>
<keyword evidence="2" id="KW-1185">Reference proteome</keyword>
<reference evidence="1" key="1">
    <citation type="submission" date="2022-04" db="EMBL/GenBank/DDBJ databases">
        <title>Genome of the entomopathogenic fungus Entomophthora muscae.</title>
        <authorList>
            <person name="Elya C."/>
            <person name="Lovett B.R."/>
            <person name="Lee E."/>
            <person name="Macias A.M."/>
            <person name="Hajek A.E."/>
            <person name="De Bivort B.L."/>
            <person name="Kasson M.T."/>
            <person name="De Fine Licht H.H."/>
            <person name="Stajich J.E."/>
        </authorList>
    </citation>
    <scope>NUCLEOTIDE SEQUENCE</scope>
    <source>
        <strain evidence="1">Berkeley</strain>
    </source>
</reference>